<organism evidence="3">
    <name type="scientific">Culex pipiens</name>
    <name type="common">House mosquito</name>
    <dbReference type="NCBI Taxonomy" id="7175"/>
    <lineage>
        <taxon>Eukaryota</taxon>
        <taxon>Metazoa</taxon>
        <taxon>Ecdysozoa</taxon>
        <taxon>Arthropoda</taxon>
        <taxon>Hexapoda</taxon>
        <taxon>Insecta</taxon>
        <taxon>Pterygota</taxon>
        <taxon>Neoptera</taxon>
        <taxon>Endopterygota</taxon>
        <taxon>Diptera</taxon>
        <taxon>Nematocera</taxon>
        <taxon>Culicoidea</taxon>
        <taxon>Culicidae</taxon>
        <taxon>Culicinae</taxon>
        <taxon>Culicini</taxon>
        <taxon>Culex</taxon>
        <taxon>Culex</taxon>
    </lineage>
</organism>
<feature type="signal peptide" evidence="2">
    <location>
        <begin position="1"/>
        <end position="17"/>
    </location>
</feature>
<keyword evidence="2" id="KW-0732">Signal</keyword>
<feature type="compositionally biased region" description="Low complexity" evidence="1">
    <location>
        <begin position="63"/>
        <end position="80"/>
    </location>
</feature>
<evidence type="ECO:0000256" key="2">
    <source>
        <dbReference type="SAM" id="SignalP"/>
    </source>
</evidence>
<name>A0A8D8EZY0_CULPI</name>
<dbReference type="EMBL" id="HBUE01024874">
    <property type="protein sequence ID" value="CAG6454167.1"/>
    <property type="molecule type" value="Transcribed_RNA"/>
</dbReference>
<accession>A0A8D8EZY0</accession>
<evidence type="ECO:0000313" key="3">
    <source>
        <dbReference type="EMBL" id="CAG6454167.1"/>
    </source>
</evidence>
<protein>
    <submittedName>
        <fullName evidence="3">(northern house mosquito) hypothetical protein</fullName>
    </submittedName>
</protein>
<feature type="region of interest" description="Disordered" evidence="1">
    <location>
        <begin position="54"/>
        <end position="100"/>
    </location>
</feature>
<proteinExistence type="predicted"/>
<reference evidence="3" key="1">
    <citation type="submission" date="2021-05" db="EMBL/GenBank/DDBJ databases">
        <authorList>
            <person name="Alioto T."/>
            <person name="Alioto T."/>
            <person name="Gomez Garrido J."/>
        </authorList>
    </citation>
    <scope>NUCLEOTIDE SEQUENCE</scope>
</reference>
<feature type="chain" id="PRO_5034775820" evidence="2">
    <location>
        <begin position="18"/>
        <end position="100"/>
    </location>
</feature>
<sequence>MHCRTGAKNWRRTWLPPTLELMIWSLRLKVSTSWKRKTTACSRKSADCNLLVVTPRHPHHPQQSHQEAPPEASAPTASRPPLHRPLLWTRCQHQKLRPRR</sequence>
<evidence type="ECO:0000256" key="1">
    <source>
        <dbReference type="SAM" id="MobiDB-lite"/>
    </source>
</evidence>
<dbReference type="AlphaFoldDB" id="A0A8D8EZY0"/>